<proteinExistence type="predicted"/>
<reference evidence="1" key="1">
    <citation type="journal article" date="2021" name="Proc. Natl. Acad. Sci. U.S.A.">
        <title>A Catalog of Tens of Thousands of Viruses from Human Metagenomes Reveals Hidden Associations with Chronic Diseases.</title>
        <authorList>
            <person name="Tisza M.J."/>
            <person name="Buck C.B."/>
        </authorList>
    </citation>
    <scope>NUCLEOTIDE SEQUENCE</scope>
    <source>
        <strain evidence="1">Ct7EW56</strain>
    </source>
</reference>
<evidence type="ECO:0000313" key="1">
    <source>
        <dbReference type="EMBL" id="DAD72664.1"/>
    </source>
</evidence>
<name>A0A8S5LS17_9CAUD</name>
<organism evidence="1">
    <name type="scientific">Siphoviridae sp. ct7EW56</name>
    <dbReference type="NCBI Taxonomy" id="2827562"/>
    <lineage>
        <taxon>Viruses</taxon>
        <taxon>Duplodnaviria</taxon>
        <taxon>Heunggongvirae</taxon>
        <taxon>Uroviricota</taxon>
        <taxon>Caudoviricetes</taxon>
    </lineage>
</organism>
<protein>
    <submittedName>
        <fullName evidence="1">Uncharacterized protein</fullName>
    </submittedName>
</protein>
<dbReference type="EMBL" id="BK015904">
    <property type="protein sequence ID" value="DAD72664.1"/>
    <property type="molecule type" value="Genomic_DNA"/>
</dbReference>
<sequence>MRYFAYVCILFRYLTYSIVKLQMLSKDISISFIEKSSEKHRGAITVLF</sequence>
<accession>A0A8S5LS17</accession>